<evidence type="ECO:0000313" key="1">
    <source>
        <dbReference type="EMBL" id="RIB35573.1"/>
    </source>
</evidence>
<dbReference type="AlphaFoldDB" id="A0A397WR83"/>
<evidence type="ECO:0008006" key="3">
    <source>
        <dbReference type="Google" id="ProtNLM"/>
    </source>
</evidence>
<dbReference type="Proteomes" id="UP000266622">
    <property type="component" value="Unassembled WGS sequence"/>
</dbReference>
<organism evidence="1 2">
    <name type="scientific">Candidatus Nanoclepta minutus</name>
    <dbReference type="NCBI Taxonomy" id="1940235"/>
    <lineage>
        <taxon>Archaea</taxon>
        <taxon>Nanobdellota</taxon>
        <taxon>Candidatus Nanoclepta</taxon>
    </lineage>
</organism>
<accession>A0A397WR83</accession>
<gene>
    <name evidence="1" type="ORF">BXU00_00495</name>
</gene>
<protein>
    <recommendedName>
        <fullName evidence="3">DUF429 domain-containing protein</fullName>
    </recommendedName>
</protein>
<proteinExistence type="predicted"/>
<comment type="caution">
    <text evidence="1">The sequence shown here is derived from an EMBL/GenBank/DDBJ whole genome shotgun (WGS) entry which is preliminary data.</text>
</comment>
<name>A0A397WR83_9ARCH</name>
<sequence length="164" mass="19554">MYRILGIDLAAKDRNPTGICYYNEGLHFSIVHRDEEIFRVIENLLPEIVVIDAPLSLEKVPFRDSERELLKRGFRPMPLTIKSIRELSERAIRIKEKIEKEYKIKVLETFPRAVERILGFNFHMFKEYFRSKHIYDAWLCYLTGLFYKIGKYEDLKGIVLPKIK</sequence>
<reference evidence="1 2" key="1">
    <citation type="journal article" date="2018" name="Syst. Appl. Microbiol.">
        <title>A new symbiotic nanoarchaeote (Candidatus Nanoclepta minutus) and its host (Zestosphaera tikiterensis gen. nov., sp. nov.) from a New Zealand hot spring.</title>
        <authorList>
            <person name="St John E."/>
            <person name="Liu Y."/>
            <person name="Podar M."/>
            <person name="Stott M.B."/>
            <person name="Meneghin J."/>
            <person name="Chen Z."/>
            <person name="Lagutin K."/>
            <person name="Mitchell K."/>
            <person name="Reysenbach A.L."/>
        </authorList>
    </citation>
    <scope>NUCLEOTIDE SEQUENCE [LARGE SCALE GENOMIC DNA]</scope>
    <source>
        <strain evidence="1">NZ3</strain>
    </source>
</reference>
<evidence type="ECO:0000313" key="2">
    <source>
        <dbReference type="Proteomes" id="UP000266622"/>
    </source>
</evidence>
<dbReference type="EMBL" id="MWMI01000001">
    <property type="protein sequence ID" value="RIB35573.1"/>
    <property type="molecule type" value="Genomic_DNA"/>
</dbReference>